<dbReference type="Pfam" id="PF13086">
    <property type="entry name" value="AAA_11"/>
    <property type="match status" value="1"/>
</dbReference>
<dbReference type="InterPro" id="IPR027417">
    <property type="entry name" value="P-loop_NTPase"/>
</dbReference>
<dbReference type="AlphaFoldDB" id="A0AA41VY58"/>
<organism evidence="2 3">
    <name type="scientific">Papaver nudicaule</name>
    <name type="common">Iceland poppy</name>
    <dbReference type="NCBI Taxonomy" id="74823"/>
    <lineage>
        <taxon>Eukaryota</taxon>
        <taxon>Viridiplantae</taxon>
        <taxon>Streptophyta</taxon>
        <taxon>Embryophyta</taxon>
        <taxon>Tracheophyta</taxon>
        <taxon>Spermatophyta</taxon>
        <taxon>Magnoliopsida</taxon>
        <taxon>Ranunculales</taxon>
        <taxon>Papaveraceae</taxon>
        <taxon>Papaveroideae</taxon>
        <taxon>Papaver</taxon>
    </lineage>
</organism>
<evidence type="ECO:0000313" key="2">
    <source>
        <dbReference type="EMBL" id="MCL7049399.1"/>
    </source>
</evidence>
<dbReference type="InterPro" id="IPR045055">
    <property type="entry name" value="DNA2/NAM7-like"/>
</dbReference>
<gene>
    <name evidence="2" type="ORF">MKW94_029506</name>
</gene>
<evidence type="ECO:0000313" key="3">
    <source>
        <dbReference type="Proteomes" id="UP001177140"/>
    </source>
</evidence>
<evidence type="ECO:0000259" key="1">
    <source>
        <dbReference type="Pfam" id="PF13086"/>
    </source>
</evidence>
<proteinExistence type="predicted"/>
<dbReference type="Gene3D" id="3.40.50.300">
    <property type="entry name" value="P-loop containing nucleotide triphosphate hydrolases"/>
    <property type="match status" value="1"/>
</dbReference>
<sequence>MVLSDVETDSKSEKDDAYNYKPKASDVIAFSDVRPESCKDFVRISYIPAIILYVEDDTTKPYLVDVLTSKPIMFEHEYFDTNMTNRKGRWISDPLFAVYLTNMTTNLRIWRALSDESNGHIIQEVLQAKSQIGNDCNFCHEAELRLSKDLELDLDSFNLNESQLHAVLSSIATSSCSHQNSVKLIWGPPGTGKTTMIGVLLNALLKLKCKTLTCAPTNTAVVEVTTRLMKLMISIVKPSLESNNYGLGDILIFGNAERLKINNTDHVLRHVFLDYRCEKLGKCLAPRGWKFQLNSMIILLEETYEQYILHLETEKDPSKKKSLKKKKQKKNLLKLATVQRMW</sequence>
<dbReference type="PANTHER" id="PTHR10887">
    <property type="entry name" value="DNA2/NAM7 HELICASE FAMILY"/>
    <property type="match status" value="1"/>
</dbReference>
<protein>
    <recommendedName>
        <fullName evidence="1">DNA2/NAM7 helicase helicase domain-containing protein</fullName>
    </recommendedName>
</protein>
<dbReference type="GO" id="GO:0004386">
    <property type="term" value="F:helicase activity"/>
    <property type="evidence" value="ECO:0007669"/>
    <property type="project" value="InterPro"/>
</dbReference>
<dbReference type="InterPro" id="IPR041677">
    <property type="entry name" value="DNA2/NAM7_AAA_11"/>
</dbReference>
<feature type="domain" description="DNA2/NAM7 helicase helicase" evidence="1">
    <location>
        <begin position="158"/>
        <end position="329"/>
    </location>
</feature>
<comment type="caution">
    <text evidence="2">The sequence shown here is derived from an EMBL/GenBank/DDBJ whole genome shotgun (WGS) entry which is preliminary data.</text>
</comment>
<name>A0AA41VY58_PAPNU</name>
<keyword evidence="3" id="KW-1185">Reference proteome</keyword>
<dbReference type="PANTHER" id="PTHR10887:SF522">
    <property type="entry name" value="P-LOOP CONTAINING NUCLEOSIDE TRIPHOSPHATE HYDROLASES SUPERFAMILY PROTEIN"/>
    <property type="match status" value="1"/>
</dbReference>
<dbReference type="SUPFAM" id="SSF52540">
    <property type="entry name" value="P-loop containing nucleoside triphosphate hydrolases"/>
    <property type="match status" value="1"/>
</dbReference>
<dbReference type="Proteomes" id="UP001177140">
    <property type="component" value="Unassembled WGS sequence"/>
</dbReference>
<accession>A0AA41VY58</accession>
<dbReference type="EMBL" id="JAJJMA010315505">
    <property type="protein sequence ID" value="MCL7049399.1"/>
    <property type="molecule type" value="Genomic_DNA"/>
</dbReference>
<reference evidence="2" key="1">
    <citation type="submission" date="2022-03" db="EMBL/GenBank/DDBJ databases">
        <title>A functionally conserved STORR gene fusion in Papaver species that diverged 16.8 million years ago.</title>
        <authorList>
            <person name="Catania T."/>
        </authorList>
    </citation>
    <scope>NUCLEOTIDE SEQUENCE</scope>
    <source>
        <strain evidence="2">S-191538</strain>
    </source>
</reference>